<organism evidence="2 3">
    <name type="scientific">Ephemerocybe angulata</name>
    <dbReference type="NCBI Taxonomy" id="980116"/>
    <lineage>
        <taxon>Eukaryota</taxon>
        <taxon>Fungi</taxon>
        <taxon>Dikarya</taxon>
        <taxon>Basidiomycota</taxon>
        <taxon>Agaricomycotina</taxon>
        <taxon>Agaricomycetes</taxon>
        <taxon>Agaricomycetidae</taxon>
        <taxon>Agaricales</taxon>
        <taxon>Agaricineae</taxon>
        <taxon>Psathyrellaceae</taxon>
        <taxon>Ephemerocybe</taxon>
    </lineage>
</organism>
<accession>A0A8H6LSY9</accession>
<proteinExistence type="predicted"/>
<reference evidence="2 3" key="1">
    <citation type="submission" date="2020-07" db="EMBL/GenBank/DDBJ databases">
        <title>Comparative genomics of pyrophilous fungi reveals a link between fire events and developmental genes.</title>
        <authorList>
            <consortium name="DOE Joint Genome Institute"/>
            <person name="Steindorff A.S."/>
            <person name="Carver A."/>
            <person name="Calhoun S."/>
            <person name="Stillman K."/>
            <person name="Liu H."/>
            <person name="Lipzen A."/>
            <person name="Pangilinan J."/>
            <person name="Labutti K."/>
            <person name="Bruns T.D."/>
            <person name="Grigoriev I.V."/>
        </authorList>
    </citation>
    <scope>NUCLEOTIDE SEQUENCE [LARGE SCALE GENOMIC DNA]</scope>
    <source>
        <strain evidence="2 3">CBS 144469</strain>
    </source>
</reference>
<sequence length="264" mass="28139">MNSPSLRAVDVVFAVDEHHSGWKKTTRIEIAESNGDITGIGAKLPVLPTASSSSPSASVCLHGRFSAHCIELASTCNQREGVEFRSEAVRARRLRRCSRLSPTTTRCILSEYNLCHASDPGDASAPAQMIELSSRSSLSLLYTFPALDSLPYTTTISSGNTLIHPVPPSLSPHPTPSSPPDHVRNAGNEIFQPGAGPSTTSSPSPPTARLGNLSPTLMHRFPPTPLNVQRRHALGPVDYAEGTVVLTSERLSVILRLIGIPLAA</sequence>
<evidence type="ECO:0000256" key="1">
    <source>
        <dbReference type="SAM" id="MobiDB-lite"/>
    </source>
</evidence>
<keyword evidence="3" id="KW-1185">Reference proteome</keyword>
<evidence type="ECO:0000313" key="3">
    <source>
        <dbReference type="Proteomes" id="UP000521943"/>
    </source>
</evidence>
<dbReference type="AlphaFoldDB" id="A0A8H6LSY9"/>
<comment type="caution">
    <text evidence="2">The sequence shown here is derived from an EMBL/GenBank/DDBJ whole genome shotgun (WGS) entry which is preliminary data.</text>
</comment>
<protein>
    <submittedName>
        <fullName evidence="2">Uncharacterized protein</fullName>
    </submittedName>
</protein>
<evidence type="ECO:0000313" key="2">
    <source>
        <dbReference type="EMBL" id="KAF6741530.1"/>
    </source>
</evidence>
<feature type="compositionally biased region" description="Pro residues" evidence="1">
    <location>
        <begin position="165"/>
        <end position="179"/>
    </location>
</feature>
<dbReference type="Proteomes" id="UP000521943">
    <property type="component" value="Unassembled WGS sequence"/>
</dbReference>
<gene>
    <name evidence="2" type="ORF">DFP72DRAFT_1055048</name>
</gene>
<name>A0A8H6LSY9_9AGAR</name>
<dbReference type="EMBL" id="JACGCI010000235">
    <property type="protein sequence ID" value="KAF6741530.1"/>
    <property type="molecule type" value="Genomic_DNA"/>
</dbReference>
<feature type="region of interest" description="Disordered" evidence="1">
    <location>
        <begin position="163"/>
        <end position="220"/>
    </location>
</feature>